<reference evidence="1 2" key="1">
    <citation type="journal article" date="2015" name="Genom Data">
        <title>Draft genome sequence of a multidrug-resistant Chryseobacterium indologenes isolate from Malaysia.</title>
        <authorList>
            <person name="Yu C.Y."/>
            <person name="Ang G.Y."/>
            <person name="Cheng H.J."/>
            <person name="Cheong Y.M."/>
            <person name="Yin W.F."/>
            <person name="Chan K.G."/>
        </authorList>
    </citation>
    <scope>NUCLEOTIDE SEQUENCE [LARGE SCALE GENOMIC DNA]</scope>
    <source>
        <strain evidence="1 2">CI_885</strain>
    </source>
</reference>
<dbReference type="AlphaFoldDB" id="A0A0N0IY64"/>
<comment type="caution">
    <text evidence="1">The sequence shown here is derived from an EMBL/GenBank/DDBJ whole genome shotgun (WGS) entry which is preliminary data.</text>
</comment>
<dbReference type="EMBL" id="LJOD01000001">
    <property type="protein sequence ID" value="KPE52834.1"/>
    <property type="molecule type" value="Genomic_DNA"/>
</dbReference>
<dbReference type="PATRIC" id="fig|253.9.peg.467"/>
<sequence>MTINMNTVLEFYEAIREEYGNPILRTVNSQEILDGNPVAKNIYIAVYGDGMIKSRGFDMYLFI</sequence>
<dbReference type="Proteomes" id="UP000037953">
    <property type="component" value="Unassembled WGS sequence"/>
</dbReference>
<evidence type="ECO:0000313" key="1">
    <source>
        <dbReference type="EMBL" id="KPE52834.1"/>
    </source>
</evidence>
<organism evidence="1 2">
    <name type="scientific">Chryseobacterium indologenes</name>
    <name type="common">Flavobacterium indologenes</name>
    <dbReference type="NCBI Taxonomy" id="253"/>
    <lineage>
        <taxon>Bacteria</taxon>
        <taxon>Pseudomonadati</taxon>
        <taxon>Bacteroidota</taxon>
        <taxon>Flavobacteriia</taxon>
        <taxon>Flavobacteriales</taxon>
        <taxon>Weeksellaceae</taxon>
        <taxon>Chryseobacterium group</taxon>
        <taxon>Chryseobacterium</taxon>
    </lineage>
</organism>
<evidence type="ECO:0000313" key="2">
    <source>
        <dbReference type="Proteomes" id="UP000037953"/>
    </source>
</evidence>
<proteinExistence type="predicted"/>
<name>A0A0N0IY64_CHRID</name>
<reference evidence="2" key="2">
    <citation type="submission" date="2015-09" db="EMBL/GenBank/DDBJ databases">
        <title>Draft genome sequence of a multidrug-resistant Chryseobacterium indologenes isolate from Malaysia.</title>
        <authorList>
            <person name="Yu C.Y."/>
            <person name="Ang G.Y."/>
            <person name="Chan K.-G."/>
        </authorList>
    </citation>
    <scope>NUCLEOTIDE SEQUENCE [LARGE SCALE GENOMIC DNA]</scope>
    <source>
        <strain evidence="2">CI_885</strain>
    </source>
</reference>
<accession>A0A0N0IY64</accession>
<protein>
    <submittedName>
        <fullName evidence="1">Uncharacterized protein</fullName>
    </submittedName>
</protein>
<gene>
    <name evidence="1" type="ORF">AOB46_02220</name>
</gene>